<organism evidence="1 2">
    <name type="scientific">Rhizobium paknamense</name>
    <dbReference type="NCBI Taxonomy" id="1206817"/>
    <lineage>
        <taxon>Bacteria</taxon>
        <taxon>Pseudomonadati</taxon>
        <taxon>Pseudomonadota</taxon>
        <taxon>Alphaproteobacteria</taxon>
        <taxon>Hyphomicrobiales</taxon>
        <taxon>Rhizobiaceae</taxon>
        <taxon>Rhizobium/Agrobacterium group</taxon>
        <taxon>Rhizobium</taxon>
    </lineage>
</organism>
<evidence type="ECO:0008006" key="3">
    <source>
        <dbReference type="Google" id="ProtNLM"/>
    </source>
</evidence>
<evidence type="ECO:0000313" key="1">
    <source>
        <dbReference type="EMBL" id="MDQ0453799.1"/>
    </source>
</evidence>
<dbReference type="RefSeq" id="WP_307156032.1">
    <property type="nucleotide sequence ID" value="NZ_JAUSWH010000001.1"/>
</dbReference>
<accession>A0ABU0I6E3</accession>
<name>A0ABU0I6E3_9HYPH</name>
<dbReference type="EMBL" id="JAUSWH010000001">
    <property type="protein sequence ID" value="MDQ0453799.1"/>
    <property type="molecule type" value="Genomic_DNA"/>
</dbReference>
<keyword evidence="2" id="KW-1185">Reference proteome</keyword>
<proteinExistence type="predicted"/>
<comment type="caution">
    <text evidence="1">The sequence shown here is derived from an EMBL/GenBank/DDBJ whole genome shotgun (WGS) entry which is preliminary data.</text>
</comment>
<dbReference type="Proteomes" id="UP001235269">
    <property type="component" value="Unassembled WGS sequence"/>
</dbReference>
<protein>
    <recommendedName>
        <fullName evidence="3">Nucleotidyltransferase</fullName>
    </recommendedName>
</protein>
<sequence length="339" mass="36465">MPQLTVCLISPRDFTAAHPSIDQALAFAAARDALLVLADLAGDPQKAAYAQEKGEGRVRTLSGDTLSGALLAAAQAAETPFVFIATDGDRLSADPTAMPFDLEDLPFDHIGVLPMLEEVIGAGENPARLSIVLNQAAPGERLAAYAGALPPGHPGLHAIWRREPLIAALDLFHRMHPTRGAYALPALSLALIASAKMAEDRSIVYHRAADGWASAPDIEASRRQQFEAAGLPEQAARYRNLFRYLDLFILVNKAGSPLSIDERQRLGTDISNLFLGAFIRDVADNAEAYDSSIIDMAQMALEEADNFNRFQIGMVMADRAMPGLKDRYVAFVQAAVSGT</sequence>
<gene>
    <name evidence="1" type="ORF">QO005_000114</name>
</gene>
<evidence type="ECO:0000313" key="2">
    <source>
        <dbReference type="Proteomes" id="UP001235269"/>
    </source>
</evidence>
<reference evidence="1 2" key="1">
    <citation type="submission" date="2023-07" db="EMBL/GenBank/DDBJ databases">
        <title>Genomic Encyclopedia of Type Strains, Phase IV (KMG-IV): sequencing the most valuable type-strain genomes for metagenomic binning, comparative biology and taxonomic classification.</title>
        <authorList>
            <person name="Goeker M."/>
        </authorList>
    </citation>
    <scope>NUCLEOTIDE SEQUENCE [LARGE SCALE GENOMIC DNA]</scope>
    <source>
        <strain evidence="1 2">DSM 100301</strain>
    </source>
</reference>